<dbReference type="PANTHER" id="PTHR45339">
    <property type="entry name" value="HYBRID SIGNAL TRANSDUCTION HISTIDINE KINASE J"/>
    <property type="match status" value="1"/>
</dbReference>
<dbReference type="InterPro" id="IPR003661">
    <property type="entry name" value="HisK_dim/P_dom"/>
</dbReference>
<evidence type="ECO:0000256" key="5">
    <source>
        <dbReference type="ARBA" id="ARBA00022679"/>
    </source>
</evidence>
<dbReference type="EC" id="2.7.13.3" evidence="3"/>
<dbReference type="SMART" id="SM00387">
    <property type="entry name" value="HATPase_c"/>
    <property type="match status" value="1"/>
</dbReference>
<dbReference type="PANTHER" id="PTHR45339:SF1">
    <property type="entry name" value="HYBRID SIGNAL TRANSDUCTION HISTIDINE KINASE J"/>
    <property type="match status" value="1"/>
</dbReference>
<dbReference type="Pfam" id="PF00072">
    <property type="entry name" value="Response_reg"/>
    <property type="match status" value="1"/>
</dbReference>
<dbReference type="Gene3D" id="3.30.450.40">
    <property type="match status" value="1"/>
</dbReference>
<dbReference type="Pfam" id="PF00512">
    <property type="entry name" value="HisKA"/>
    <property type="match status" value="1"/>
</dbReference>
<comment type="catalytic activity">
    <reaction evidence="1">
        <text>ATP + protein L-histidine = ADP + protein N-phospho-L-histidine.</text>
        <dbReference type="EC" id="2.7.13.3"/>
    </reaction>
</comment>
<dbReference type="InterPro" id="IPR003018">
    <property type="entry name" value="GAF"/>
</dbReference>
<sequence length="572" mass="62119">MLTADQSVSEHSRLEILKQYHILDTPPERHYDDIARLASRLCSAPIAVIAMMDAGRLWFKSILGADFKSAPCAPASHTHVTTQSGARDEVWTAAIPGVHFYASAPLVTPEGAVLGTLTVLDTAPRGLSPDQQEALEALARQVMSNLELRRRTAEVAASEIRGAKQAQQAQMQSKKLQEQSLELVRTRDRALEASRIKAEFVANISHEIRTPINAIIGMAALLLDTPMTPEQIDYARTIETSSEELLTMVNSVLDFSHIDANQVPLESETFHLQALLDDVSSVFEPQAREKGVEFSCAAAPETIRELTGAPRRLRQILVNLLSNAVKFTERGAIAVEAALAYETAAQVRLRISVTDTGIGIDPVRQTAIFEDFTQANGARTRPHGGAGLGLTVAHRLARMMGGAVYVQSVPGEGSVFTVEALLQKPAPERVPVAAPKPPELPSIPLEPLSLRILLVEDNSVNQKVAHCLLSRLGCDAEIVGDGRQAVTAVSQNDYDVILMDVQMPTLDGYAATREIRQMEQATGRRVSIIALTANSLDGDRERCLASGMDDYIAKPIRRAELHRALARVAKAA</sequence>
<dbReference type="InterPro" id="IPR011006">
    <property type="entry name" value="CheY-like_superfamily"/>
</dbReference>
<proteinExistence type="inferred from homology"/>
<dbReference type="InterPro" id="IPR005467">
    <property type="entry name" value="His_kinase_dom"/>
</dbReference>
<dbReference type="Gene3D" id="1.10.287.130">
    <property type="match status" value="1"/>
</dbReference>
<dbReference type="EMBL" id="AP025739">
    <property type="protein sequence ID" value="BDI29699.1"/>
    <property type="molecule type" value="Genomic_DNA"/>
</dbReference>
<evidence type="ECO:0000256" key="2">
    <source>
        <dbReference type="ARBA" id="ARBA00006402"/>
    </source>
</evidence>
<keyword evidence="10" id="KW-1185">Reference proteome</keyword>
<keyword evidence="7" id="KW-0902">Two-component regulatory system</keyword>
<dbReference type="PROSITE" id="PS50110">
    <property type="entry name" value="RESPONSE_REGULATORY"/>
    <property type="match status" value="1"/>
</dbReference>
<evidence type="ECO:0000256" key="6">
    <source>
        <dbReference type="ARBA" id="ARBA00022777"/>
    </source>
</evidence>
<evidence type="ECO:0000313" key="10">
    <source>
        <dbReference type="Proteomes" id="UP000287394"/>
    </source>
</evidence>
<comment type="similarity">
    <text evidence="2">In the N-terminal section; belongs to the phytochrome family.</text>
</comment>
<reference evidence="9 10" key="1">
    <citation type="journal article" date="2019" name="Int. J. Syst. Evol. Microbiol.">
        <title>Capsulimonas corticalis gen. nov., sp. nov., an aerobic capsulated bacterium, of a novel bacterial order, Capsulimonadales ord. nov., of the class Armatimonadia of the phylum Armatimonadetes.</title>
        <authorList>
            <person name="Li J."/>
            <person name="Kudo C."/>
            <person name="Tonouchi A."/>
        </authorList>
    </citation>
    <scope>NUCLEOTIDE SEQUENCE [LARGE SCALE GENOMIC DNA]</scope>
    <source>
        <strain evidence="9 10">AX-7</strain>
    </source>
</reference>
<dbReference type="AlphaFoldDB" id="A0A402D403"/>
<dbReference type="InterPro" id="IPR036890">
    <property type="entry name" value="HATPase_C_sf"/>
</dbReference>
<protein>
    <recommendedName>
        <fullName evidence="8">Circadian input-output histidine kinase CikA</fullName>
        <ecNumber evidence="3">2.7.13.3</ecNumber>
    </recommendedName>
</protein>
<dbReference type="SUPFAM" id="SSF55781">
    <property type="entry name" value="GAF domain-like"/>
    <property type="match status" value="1"/>
</dbReference>
<dbReference type="InterPro" id="IPR029016">
    <property type="entry name" value="GAF-like_dom_sf"/>
</dbReference>
<dbReference type="GO" id="GO:0000155">
    <property type="term" value="F:phosphorelay sensor kinase activity"/>
    <property type="evidence" value="ECO:0007669"/>
    <property type="project" value="InterPro"/>
</dbReference>
<keyword evidence="4" id="KW-0597">Phosphoprotein</keyword>
<dbReference type="SMART" id="SM00448">
    <property type="entry name" value="REC"/>
    <property type="match status" value="1"/>
</dbReference>
<evidence type="ECO:0000256" key="1">
    <source>
        <dbReference type="ARBA" id="ARBA00000085"/>
    </source>
</evidence>
<evidence type="ECO:0000256" key="8">
    <source>
        <dbReference type="ARBA" id="ARBA00074306"/>
    </source>
</evidence>
<gene>
    <name evidence="9" type="ORF">CCAX7_17500</name>
</gene>
<keyword evidence="5" id="KW-0808">Transferase</keyword>
<dbReference type="SUPFAM" id="SSF47384">
    <property type="entry name" value="Homodimeric domain of signal transducing histidine kinase"/>
    <property type="match status" value="1"/>
</dbReference>
<dbReference type="RefSeq" id="WP_119324202.1">
    <property type="nucleotide sequence ID" value="NZ_AP025739.1"/>
</dbReference>
<dbReference type="InterPro" id="IPR036097">
    <property type="entry name" value="HisK_dim/P_sf"/>
</dbReference>
<dbReference type="PROSITE" id="PS50109">
    <property type="entry name" value="HIS_KIN"/>
    <property type="match status" value="1"/>
</dbReference>
<evidence type="ECO:0000256" key="3">
    <source>
        <dbReference type="ARBA" id="ARBA00012438"/>
    </source>
</evidence>
<dbReference type="InterPro" id="IPR004358">
    <property type="entry name" value="Sig_transdc_His_kin-like_C"/>
</dbReference>
<dbReference type="Pfam" id="PF01590">
    <property type="entry name" value="GAF"/>
    <property type="match status" value="1"/>
</dbReference>
<dbReference type="PRINTS" id="PR00344">
    <property type="entry name" value="BCTRLSENSOR"/>
</dbReference>
<evidence type="ECO:0000313" key="9">
    <source>
        <dbReference type="EMBL" id="BDI29699.1"/>
    </source>
</evidence>
<dbReference type="Pfam" id="PF02518">
    <property type="entry name" value="HATPase_c"/>
    <property type="match status" value="1"/>
</dbReference>
<evidence type="ECO:0000256" key="4">
    <source>
        <dbReference type="ARBA" id="ARBA00022553"/>
    </source>
</evidence>
<dbReference type="InterPro" id="IPR001789">
    <property type="entry name" value="Sig_transdc_resp-reg_receiver"/>
</dbReference>
<evidence type="ECO:0000256" key="7">
    <source>
        <dbReference type="ARBA" id="ARBA00023012"/>
    </source>
</evidence>
<dbReference type="CDD" id="cd00082">
    <property type="entry name" value="HisKA"/>
    <property type="match status" value="1"/>
</dbReference>
<dbReference type="Proteomes" id="UP000287394">
    <property type="component" value="Chromosome"/>
</dbReference>
<dbReference type="SUPFAM" id="SSF52172">
    <property type="entry name" value="CheY-like"/>
    <property type="match status" value="1"/>
</dbReference>
<dbReference type="CDD" id="cd17546">
    <property type="entry name" value="REC_hyHK_CKI1_RcsC-like"/>
    <property type="match status" value="1"/>
</dbReference>
<name>A0A402D403_9BACT</name>
<dbReference type="Gene3D" id="3.40.50.2300">
    <property type="match status" value="1"/>
</dbReference>
<dbReference type="CDD" id="cd16922">
    <property type="entry name" value="HATPase_EvgS-ArcB-TorS-like"/>
    <property type="match status" value="1"/>
</dbReference>
<accession>A0A402D403</accession>
<dbReference type="FunFam" id="3.30.565.10:FF:000010">
    <property type="entry name" value="Sensor histidine kinase RcsC"/>
    <property type="match status" value="1"/>
</dbReference>
<dbReference type="SUPFAM" id="SSF55874">
    <property type="entry name" value="ATPase domain of HSP90 chaperone/DNA topoisomerase II/histidine kinase"/>
    <property type="match status" value="1"/>
</dbReference>
<dbReference type="InterPro" id="IPR003594">
    <property type="entry name" value="HATPase_dom"/>
</dbReference>
<organism evidence="9 10">
    <name type="scientific">Capsulimonas corticalis</name>
    <dbReference type="NCBI Taxonomy" id="2219043"/>
    <lineage>
        <taxon>Bacteria</taxon>
        <taxon>Bacillati</taxon>
        <taxon>Armatimonadota</taxon>
        <taxon>Armatimonadia</taxon>
        <taxon>Capsulimonadales</taxon>
        <taxon>Capsulimonadaceae</taxon>
        <taxon>Capsulimonas</taxon>
    </lineage>
</organism>
<dbReference type="OrthoDB" id="9787707at2"/>
<dbReference type="SMART" id="SM00388">
    <property type="entry name" value="HisKA"/>
    <property type="match status" value="1"/>
</dbReference>
<dbReference type="KEGG" id="ccot:CCAX7_17500"/>
<keyword evidence="6" id="KW-0418">Kinase</keyword>
<dbReference type="Gene3D" id="3.30.565.10">
    <property type="entry name" value="Histidine kinase-like ATPase, C-terminal domain"/>
    <property type="match status" value="1"/>
</dbReference>